<dbReference type="EMBL" id="JBHUFV010000022">
    <property type="protein sequence ID" value="MFD1932902.1"/>
    <property type="molecule type" value="Genomic_DNA"/>
</dbReference>
<dbReference type="RefSeq" id="WP_379572943.1">
    <property type="nucleotide sequence ID" value="NZ_JBHUFV010000022.1"/>
</dbReference>
<feature type="transmembrane region" description="Helical" evidence="1">
    <location>
        <begin position="21"/>
        <end position="42"/>
    </location>
</feature>
<comment type="caution">
    <text evidence="2">The sequence shown here is derived from an EMBL/GenBank/DDBJ whole genome shotgun (WGS) entry which is preliminary data.</text>
</comment>
<keyword evidence="3" id="KW-1185">Reference proteome</keyword>
<proteinExistence type="predicted"/>
<keyword evidence="1" id="KW-1133">Transmembrane helix</keyword>
<evidence type="ECO:0008006" key="4">
    <source>
        <dbReference type="Google" id="ProtNLM"/>
    </source>
</evidence>
<accession>A0ABW4STP4</accession>
<evidence type="ECO:0000313" key="3">
    <source>
        <dbReference type="Proteomes" id="UP001597368"/>
    </source>
</evidence>
<protein>
    <recommendedName>
        <fullName evidence="4">MFS transporter</fullName>
    </recommendedName>
</protein>
<gene>
    <name evidence="2" type="ORF">ACFSKW_15610</name>
</gene>
<keyword evidence="1" id="KW-0812">Transmembrane</keyword>
<keyword evidence="1" id="KW-0472">Membrane</keyword>
<feature type="transmembrane region" description="Helical" evidence="1">
    <location>
        <begin position="48"/>
        <end position="70"/>
    </location>
</feature>
<dbReference type="Proteomes" id="UP001597368">
    <property type="component" value="Unassembled WGS sequence"/>
</dbReference>
<dbReference type="SUPFAM" id="SSF103473">
    <property type="entry name" value="MFS general substrate transporter"/>
    <property type="match status" value="1"/>
</dbReference>
<name>A0ABW4STP4_9ACTN</name>
<organism evidence="2 3">
    <name type="scientific">Nonomuraea mangrovi</name>
    <dbReference type="NCBI Taxonomy" id="2316207"/>
    <lineage>
        <taxon>Bacteria</taxon>
        <taxon>Bacillati</taxon>
        <taxon>Actinomycetota</taxon>
        <taxon>Actinomycetes</taxon>
        <taxon>Streptosporangiales</taxon>
        <taxon>Streptosporangiaceae</taxon>
        <taxon>Nonomuraea</taxon>
    </lineage>
</organism>
<reference evidence="3" key="1">
    <citation type="journal article" date="2019" name="Int. J. Syst. Evol. Microbiol.">
        <title>The Global Catalogue of Microorganisms (GCM) 10K type strain sequencing project: providing services to taxonomists for standard genome sequencing and annotation.</title>
        <authorList>
            <consortium name="The Broad Institute Genomics Platform"/>
            <consortium name="The Broad Institute Genome Sequencing Center for Infectious Disease"/>
            <person name="Wu L."/>
            <person name="Ma J."/>
        </authorList>
    </citation>
    <scope>NUCLEOTIDE SEQUENCE [LARGE SCALE GENOMIC DNA]</scope>
    <source>
        <strain evidence="3">ICMP 6774ER</strain>
    </source>
</reference>
<dbReference type="InterPro" id="IPR036259">
    <property type="entry name" value="MFS_trans_sf"/>
</dbReference>
<evidence type="ECO:0000256" key="1">
    <source>
        <dbReference type="SAM" id="Phobius"/>
    </source>
</evidence>
<evidence type="ECO:0000313" key="2">
    <source>
        <dbReference type="EMBL" id="MFD1932902.1"/>
    </source>
</evidence>
<sequence>MSGQGRVRATSKQASRDTHTGYYFAVIALGNFFGPLLLGPLFDTVGRVPMISATCIGSGGLLFVTAWLFARGR</sequence>
<dbReference type="Gene3D" id="1.20.1250.20">
    <property type="entry name" value="MFS general substrate transporter like domains"/>
    <property type="match status" value="1"/>
</dbReference>